<keyword evidence="2" id="KW-1185">Reference proteome</keyword>
<name>A0ACB7YTD4_9ERIC</name>
<sequence length="327" mass="36171">MALFSNDALSVGSPPFQFTVRDVNLEPIDEMESPTTAATATSMSSLVAPAGKRYRGVRQRPSGKWGAEITDPARNGARIWLGTYETAEHAALAYDEAALRFRGSMAFLNFPHRVGSNEPDRRCTTFEQQQEQMLSQQQQYQSPETMSFLSSKPIPMKQAGIPPKPTNLYRGVKQRHRGKWVAEIRLPKNQTRLRLGTFDTAEEAALAYDKAAYKLRGDFARLNFPNLRHSGSHISGDFGEYKSLHSAVDAKLQAICQSFAQGKSNAELNSGCLGNGKTKEDAPGFFLDGMLTELLSLEWLAMNLEGTLIHTPHLKLKFSISADNLAS</sequence>
<evidence type="ECO:0000313" key="2">
    <source>
        <dbReference type="Proteomes" id="UP000828048"/>
    </source>
</evidence>
<reference evidence="1 2" key="1">
    <citation type="journal article" date="2021" name="Hortic Res">
        <title>High-quality reference genome and annotation aids understanding of berry development for evergreen blueberry (Vaccinium darrowii).</title>
        <authorList>
            <person name="Yu J."/>
            <person name="Hulse-Kemp A.M."/>
            <person name="Babiker E."/>
            <person name="Staton M."/>
        </authorList>
    </citation>
    <scope>NUCLEOTIDE SEQUENCE [LARGE SCALE GENOMIC DNA]</scope>
    <source>
        <strain evidence="2">cv. NJ 8807/NJ 8810</strain>
        <tissue evidence="1">Young leaf</tissue>
    </source>
</reference>
<gene>
    <name evidence="1" type="ORF">Vadar_005951</name>
</gene>
<dbReference type="Proteomes" id="UP000828048">
    <property type="component" value="Chromosome 3"/>
</dbReference>
<protein>
    <submittedName>
        <fullName evidence="1">Uncharacterized protein</fullName>
    </submittedName>
</protein>
<dbReference type="EMBL" id="CM037153">
    <property type="protein sequence ID" value="KAH7856830.1"/>
    <property type="molecule type" value="Genomic_DNA"/>
</dbReference>
<proteinExistence type="predicted"/>
<accession>A0ACB7YTD4</accession>
<comment type="caution">
    <text evidence="1">The sequence shown here is derived from an EMBL/GenBank/DDBJ whole genome shotgun (WGS) entry which is preliminary data.</text>
</comment>
<evidence type="ECO:0000313" key="1">
    <source>
        <dbReference type="EMBL" id="KAH7856830.1"/>
    </source>
</evidence>
<organism evidence="1 2">
    <name type="scientific">Vaccinium darrowii</name>
    <dbReference type="NCBI Taxonomy" id="229202"/>
    <lineage>
        <taxon>Eukaryota</taxon>
        <taxon>Viridiplantae</taxon>
        <taxon>Streptophyta</taxon>
        <taxon>Embryophyta</taxon>
        <taxon>Tracheophyta</taxon>
        <taxon>Spermatophyta</taxon>
        <taxon>Magnoliopsida</taxon>
        <taxon>eudicotyledons</taxon>
        <taxon>Gunneridae</taxon>
        <taxon>Pentapetalae</taxon>
        <taxon>asterids</taxon>
        <taxon>Ericales</taxon>
        <taxon>Ericaceae</taxon>
        <taxon>Vaccinioideae</taxon>
        <taxon>Vaccinieae</taxon>
        <taxon>Vaccinium</taxon>
    </lineage>
</organism>